<protein>
    <submittedName>
        <fullName evidence="2">Transposase</fullName>
    </submittedName>
</protein>
<dbReference type="InterPro" id="IPR047951">
    <property type="entry name" value="Transpos_ISL3"/>
</dbReference>
<organism evidence="2 3">
    <name type="scientific">Bacteroides stercoris</name>
    <dbReference type="NCBI Taxonomy" id="46506"/>
    <lineage>
        <taxon>Bacteria</taxon>
        <taxon>Pseudomonadati</taxon>
        <taxon>Bacteroidota</taxon>
        <taxon>Bacteroidia</taxon>
        <taxon>Bacteroidales</taxon>
        <taxon>Bacteroidaceae</taxon>
        <taxon>Bacteroides</taxon>
    </lineage>
</organism>
<comment type="caution">
    <text evidence="2">The sequence shown here is derived from an EMBL/GenBank/DDBJ whole genome shotgun (WGS) entry which is preliminary data.</text>
</comment>
<dbReference type="STRING" id="46506.AA415_03200"/>
<accession>A0A120A099</accession>
<evidence type="ECO:0000313" key="3">
    <source>
        <dbReference type="Proteomes" id="UP000056419"/>
    </source>
</evidence>
<dbReference type="Pfam" id="PF01610">
    <property type="entry name" value="DDE_Tnp_ISL3"/>
    <property type="match status" value="1"/>
</dbReference>
<sequence length="165" mass="19437">MLLKIDADKRNQVKEITLDMAGSMQKIAKRCFPRAMQVVDRFHVSKLVYEAVQKLRIAYRWQVMKDENKRIKEAKAKGECYEPEVFSNGDTLRQLLARSRYLLFKAPEKWLQSQKVRAKILFEQFPDIKSVYYYALRLGKIFSDYTNNDVSKFLKHLRAGIGEHA</sequence>
<evidence type="ECO:0000259" key="1">
    <source>
        <dbReference type="Pfam" id="PF01610"/>
    </source>
</evidence>
<keyword evidence="3" id="KW-1185">Reference proteome</keyword>
<dbReference type="InterPro" id="IPR002560">
    <property type="entry name" value="Transposase_DDE"/>
</dbReference>
<gene>
    <name evidence="2" type="ORF">AA415_03200</name>
</gene>
<dbReference type="PANTHER" id="PTHR33498:SF1">
    <property type="entry name" value="TRANSPOSASE FOR INSERTION SEQUENCE ELEMENT IS1557"/>
    <property type="match status" value="1"/>
</dbReference>
<feature type="domain" description="Transposase IS204/IS1001/IS1096/IS1165 DDE" evidence="1">
    <location>
        <begin position="5"/>
        <end position="157"/>
    </location>
</feature>
<reference evidence="2 3" key="1">
    <citation type="journal article" date="2016" name="BMC Genomics">
        <title>Type VI secretion systems of human gut Bacteroidales segregate into three genetic architectures, two of which are contained on mobile genetic elements.</title>
        <authorList>
            <person name="Coyne M.J."/>
            <person name="Roelofs K.G."/>
            <person name="Comstock L.E."/>
        </authorList>
    </citation>
    <scope>NUCLEOTIDE SEQUENCE [LARGE SCALE GENOMIC DNA]</scope>
    <source>
        <strain evidence="2 3">CL09T03C01</strain>
    </source>
</reference>
<dbReference type="PANTHER" id="PTHR33498">
    <property type="entry name" value="TRANSPOSASE FOR INSERTION SEQUENCE ELEMENT IS1557"/>
    <property type="match status" value="1"/>
</dbReference>
<proteinExistence type="predicted"/>
<name>A0A120A099_BACSE</name>
<dbReference type="PATRIC" id="fig|46506.5.peg.3447"/>
<dbReference type="EMBL" id="LRGC01000032">
    <property type="protein sequence ID" value="KWR51701.1"/>
    <property type="molecule type" value="Genomic_DNA"/>
</dbReference>
<dbReference type="AlphaFoldDB" id="A0A120A099"/>
<dbReference type="Proteomes" id="UP000056419">
    <property type="component" value="Unassembled WGS sequence"/>
</dbReference>
<evidence type="ECO:0000313" key="2">
    <source>
        <dbReference type="EMBL" id="KWR51701.1"/>
    </source>
</evidence>